<dbReference type="InterPro" id="IPR037473">
    <property type="entry name" value="Lcp-like"/>
</dbReference>
<dbReference type="GO" id="GO:0016491">
    <property type="term" value="F:oxidoreductase activity"/>
    <property type="evidence" value="ECO:0007669"/>
    <property type="project" value="InterPro"/>
</dbReference>
<dbReference type="EMBL" id="JACWZY010000019">
    <property type="protein sequence ID" value="MBD2703130.1"/>
    <property type="molecule type" value="Genomic_DNA"/>
</dbReference>
<gene>
    <name evidence="2" type="ORF">IC229_20955</name>
</gene>
<organism evidence="2 3">
    <name type="scientific">Spirosoma profusum</name>
    <dbReference type="NCBI Taxonomy" id="2771354"/>
    <lineage>
        <taxon>Bacteria</taxon>
        <taxon>Pseudomonadati</taxon>
        <taxon>Bacteroidota</taxon>
        <taxon>Cytophagia</taxon>
        <taxon>Cytophagales</taxon>
        <taxon>Cytophagaceae</taxon>
        <taxon>Spirosoma</taxon>
    </lineage>
</organism>
<accession>A0A926Y4E4</accession>
<evidence type="ECO:0000313" key="3">
    <source>
        <dbReference type="Proteomes" id="UP000598820"/>
    </source>
</evidence>
<dbReference type="PANTHER" id="PTHR37539:SF1">
    <property type="entry name" value="ER-BOUND OXYGENASE MPAB_MPAB'_RUBBER OXYGENASE CATALYTIC DOMAIN-CONTAINING PROTEIN"/>
    <property type="match status" value="1"/>
</dbReference>
<evidence type="ECO:0000259" key="1">
    <source>
        <dbReference type="Pfam" id="PF09995"/>
    </source>
</evidence>
<dbReference type="PANTHER" id="PTHR37539">
    <property type="entry name" value="SECRETED PROTEIN-RELATED"/>
    <property type="match status" value="1"/>
</dbReference>
<proteinExistence type="predicted"/>
<sequence length="335" mass="38031">MVLTVKPSRSFSDELLDQYRQQGDIPADTVITSIVEAEGPTGLHTLMRWLADVDNVTTIDQPLAVQRFFEQYAHLPDWADQSRMKRSMDVFQKHDRLIGLLLGCYSLPYCYLGAQGAQVLWLTERIKHDTKRRLQETSEWVYAVNNPKEWATGKAIIRTLKVRLIHAGVRWYTLRSNRWDMAWGHPVNQEDMAGTNGAFSYIVLRGLRKSGITLSEQQEEDYLHHSNVIGFLNGVATELLPQNLREAYHLDRAISRRHFTTSEAGIGLTSSLLNAIAAGIPDLSSNQRPETLRNLAAGEMRFFLGDTYADWLGIPNAPVEKRIAGLLNRFPIFPL</sequence>
<dbReference type="AlphaFoldDB" id="A0A926Y4E4"/>
<dbReference type="Pfam" id="PF09995">
    <property type="entry name" value="MPAB_Lcp_cat"/>
    <property type="match status" value="1"/>
</dbReference>
<dbReference type="RefSeq" id="WP_190888974.1">
    <property type="nucleotide sequence ID" value="NZ_JACWZY010000019.1"/>
</dbReference>
<keyword evidence="3" id="KW-1185">Reference proteome</keyword>
<name>A0A926Y4E4_9BACT</name>
<dbReference type="InterPro" id="IPR018713">
    <property type="entry name" value="MPAB/Lcp_cat_dom"/>
</dbReference>
<reference evidence="2" key="1">
    <citation type="submission" date="2020-09" db="EMBL/GenBank/DDBJ databases">
        <authorList>
            <person name="Kim M.K."/>
        </authorList>
    </citation>
    <scope>NUCLEOTIDE SEQUENCE</scope>
    <source>
        <strain evidence="2">BT702</strain>
    </source>
</reference>
<comment type="caution">
    <text evidence="2">The sequence shown here is derived from an EMBL/GenBank/DDBJ whole genome shotgun (WGS) entry which is preliminary data.</text>
</comment>
<dbReference type="Proteomes" id="UP000598820">
    <property type="component" value="Unassembled WGS sequence"/>
</dbReference>
<evidence type="ECO:0000313" key="2">
    <source>
        <dbReference type="EMBL" id="MBD2703130.1"/>
    </source>
</evidence>
<protein>
    <submittedName>
        <fullName evidence="2">DUF2236 domain-containing protein</fullName>
    </submittedName>
</protein>
<feature type="domain" description="ER-bound oxygenase mpaB/mpaB'/Rubber oxygenase catalytic" evidence="1">
    <location>
        <begin position="125"/>
        <end position="322"/>
    </location>
</feature>